<dbReference type="InterPro" id="IPR001841">
    <property type="entry name" value="Znf_RING"/>
</dbReference>
<dbReference type="GO" id="GO:0061630">
    <property type="term" value="F:ubiquitin protein ligase activity"/>
    <property type="evidence" value="ECO:0007669"/>
    <property type="project" value="TreeGrafter"/>
</dbReference>
<keyword evidence="1" id="KW-0862">Zinc</keyword>
<evidence type="ECO:0000256" key="1">
    <source>
        <dbReference type="PROSITE-ProRule" id="PRU00175"/>
    </source>
</evidence>
<dbReference type="EMBL" id="CANTFL010000256">
    <property type="protein sequence ID" value="CAI5720083.1"/>
    <property type="molecule type" value="Genomic_DNA"/>
</dbReference>
<dbReference type="Gene3D" id="3.30.1520.10">
    <property type="entry name" value="Phox-like domain"/>
    <property type="match status" value="1"/>
</dbReference>
<keyword evidence="4" id="KW-1185">Reference proteome</keyword>
<dbReference type="SMART" id="SM00184">
    <property type="entry name" value="RING"/>
    <property type="match status" value="1"/>
</dbReference>
<dbReference type="GO" id="GO:0008270">
    <property type="term" value="F:zinc ion binding"/>
    <property type="evidence" value="ECO:0007669"/>
    <property type="project" value="UniProtKB-KW"/>
</dbReference>
<evidence type="ECO:0000313" key="3">
    <source>
        <dbReference type="EMBL" id="CAI5720083.1"/>
    </source>
</evidence>
<dbReference type="PROSITE" id="PS50089">
    <property type="entry name" value="ZF_RING_2"/>
    <property type="match status" value="1"/>
</dbReference>
<dbReference type="InterPro" id="IPR036871">
    <property type="entry name" value="PX_dom_sf"/>
</dbReference>
<feature type="domain" description="RING-type" evidence="2">
    <location>
        <begin position="229"/>
        <end position="273"/>
    </location>
</feature>
<evidence type="ECO:0000259" key="2">
    <source>
        <dbReference type="PROSITE" id="PS50089"/>
    </source>
</evidence>
<dbReference type="GO" id="GO:0035091">
    <property type="term" value="F:phosphatidylinositol binding"/>
    <property type="evidence" value="ECO:0007669"/>
    <property type="project" value="InterPro"/>
</dbReference>
<dbReference type="SUPFAM" id="SSF57850">
    <property type="entry name" value="RING/U-box"/>
    <property type="match status" value="1"/>
</dbReference>
<protein>
    <recommendedName>
        <fullName evidence="2">RING-type domain-containing protein</fullName>
    </recommendedName>
</protein>
<reference evidence="3" key="1">
    <citation type="submission" date="2022-12" db="EMBL/GenBank/DDBJ databases">
        <authorList>
            <person name="Webb A."/>
        </authorList>
    </citation>
    <scope>NUCLEOTIDE SEQUENCE</scope>
    <source>
        <strain evidence="3">Hp1</strain>
    </source>
</reference>
<comment type="caution">
    <text evidence="3">The sequence shown here is derived from an EMBL/GenBank/DDBJ whole genome shotgun (WGS) entry which is preliminary data.</text>
</comment>
<dbReference type="GO" id="GO:0006511">
    <property type="term" value="P:ubiquitin-dependent protein catabolic process"/>
    <property type="evidence" value="ECO:0007669"/>
    <property type="project" value="TreeGrafter"/>
</dbReference>
<gene>
    <name evidence="3" type="ORF">HBR001_LOCUS2316</name>
</gene>
<keyword evidence="1" id="KW-0863">Zinc-finger</keyword>
<dbReference type="Pfam" id="PF13639">
    <property type="entry name" value="zf-RING_2"/>
    <property type="match status" value="1"/>
</dbReference>
<keyword evidence="1" id="KW-0479">Metal-binding</keyword>
<dbReference type="InterPro" id="IPR013083">
    <property type="entry name" value="Znf_RING/FYVE/PHD"/>
</dbReference>
<dbReference type="InterPro" id="IPR051826">
    <property type="entry name" value="E3_ubiquitin-ligase_domain"/>
</dbReference>
<proteinExistence type="predicted"/>
<name>A0AAV0TGY2_HYABA</name>
<dbReference type="SUPFAM" id="SSF64268">
    <property type="entry name" value="PX domain"/>
    <property type="match status" value="1"/>
</dbReference>
<evidence type="ECO:0000313" key="4">
    <source>
        <dbReference type="Proteomes" id="UP001162031"/>
    </source>
</evidence>
<dbReference type="Gene3D" id="3.30.40.10">
    <property type="entry name" value="Zinc/RING finger domain, C3HC4 (zinc finger)"/>
    <property type="match status" value="1"/>
</dbReference>
<accession>A0AAV0TGY2</accession>
<dbReference type="PANTHER" id="PTHR22765">
    <property type="entry name" value="RING FINGER AND PROTEASE ASSOCIATED DOMAIN-CONTAINING"/>
    <property type="match status" value="1"/>
</dbReference>
<dbReference type="Proteomes" id="UP001162031">
    <property type="component" value="Unassembled WGS sequence"/>
</dbReference>
<dbReference type="AlphaFoldDB" id="A0AAV0TGY2"/>
<organism evidence="3 4">
    <name type="scientific">Hyaloperonospora brassicae</name>
    <name type="common">Brassica downy mildew</name>
    <name type="synonym">Peronospora brassicae</name>
    <dbReference type="NCBI Taxonomy" id="162125"/>
    <lineage>
        <taxon>Eukaryota</taxon>
        <taxon>Sar</taxon>
        <taxon>Stramenopiles</taxon>
        <taxon>Oomycota</taxon>
        <taxon>Peronosporomycetes</taxon>
        <taxon>Peronosporales</taxon>
        <taxon>Peronosporaceae</taxon>
        <taxon>Hyaloperonospora</taxon>
    </lineage>
</organism>
<dbReference type="CDD" id="cd16454">
    <property type="entry name" value="RING-H2_PA-TM-RING"/>
    <property type="match status" value="1"/>
</dbReference>
<sequence length="278" mass="32107">MDEPHFRRLLKLQTRRREALIGSELKIRTKTSHVLALEDNSSTWYTVYCMHIHRASDSRHVNDDQWVLRKRYSELEAFRRLFCKRIEDWENTVRREFTRKPAARSQQIYAVVSNAMRRALSPSFPKKHFRSDNPAVVRGRALRLPDFVRKLVGVYTDLAVFKRNGQLQAGGFASSWAQLCTIFSELETFLEIPQPQKDAEIQLQSAVLALKDFTDGENAKVEEACEQVCPICLNGYPATEKVRPVVSLPCGHHFHEDCVIDWFSTSPTCPLCRQNSHS</sequence>